<dbReference type="STRING" id="139420.A0A371D4L2"/>
<reference evidence="3 4" key="1">
    <citation type="journal article" date="2018" name="Biotechnol. Biofuels">
        <title>Integrative visual omics of the white-rot fungus Polyporus brumalis exposes the biotechnological potential of its oxidative enzymes for delignifying raw plant biomass.</title>
        <authorList>
            <person name="Miyauchi S."/>
            <person name="Rancon A."/>
            <person name="Drula E."/>
            <person name="Hage H."/>
            <person name="Chaduli D."/>
            <person name="Favel A."/>
            <person name="Grisel S."/>
            <person name="Henrissat B."/>
            <person name="Herpoel-Gimbert I."/>
            <person name="Ruiz-Duenas F.J."/>
            <person name="Chevret D."/>
            <person name="Hainaut M."/>
            <person name="Lin J."/>
            <person name="Wang M."/>
            <person name="Pangilinan J."/>
            <person name="Lipzen A."/>
            <person name="Lesage-Meessen L."/>
            <person name="Navarro D."/>
            <person name="Riley R."/>
            <person name="Grigoriev I.V."/>
            <person name="Zhou S."/>
            <person name="Raouche S."/>
            <person name="Rosso M.N."/>
        </authorList>
    </citation>
    <scope>NUCLEOTIDE SEQUENCE [LARGE SCALE GENOMIC DNA]</scope>
    <source>
        <strain evidence="3 4">BRFM 1820</strain>
    </source>
</reference>
<keyword evidence="4" id="KW-1185">Reference proteome</keyword>
<accession>A0A371D4L2</accession>
<dbReference type="AlphaFoldDB" id="A0A371D4L2"/>
<evidence type="ECO:0000313" key="4">
    <source>
        <dbReference type="Proteomes" id="UP000256964"/>
    </source>
</evidence>
<feature type="compositionally biased region" description="Low complexity" evidence="1">
    <location>
        <begin position="137"/>
        <end position="151"/>
    </location>
</feature>
<protein>
    <recommendedName>
        <fullName evidence="2">Integrase core domain-containing protein</fullName>
    </recommendedName>
</protein>
<feature type="region of interest" description="Disordered" evidence="1">
    <location>
        <begin position="127"/>
        <end position="172"/>
    </location>
</feature>
<dbReference type="InterPro" id="IPR058913">
    <property type="entry name" value="Integrase_dom_put"/>
</dbReference>
<name>A0A371D4L2_9APHY</name>
<evidence type="ECO:0000259" key="2">
    <source>
        <dbReference type="Pfam" id="PF24764"/>
    </source>
</evidence>
<evidence type="ECO:0000313" key="3">
    <source>
        <dbReference type="EMBL" id="RDX47478.1"/>
    </source>
</evidence>
<dbReference type="EMBL" id="KZ857418">
    <property type="protein sequence ID" value="RDX47478.1"/>
    <property type="molecule type" value="Genomic_DNA"/>
</dbReference>
<dbReference type="OrthoDB" id="2792799at2759"/>
<proteinExistence type="predicted"/>
<dbReference type="Pfam" id="PF24764">
    <property type="entry name" value="rva_4"/>
    <property type="match status" value="1"/>
</dbReference>
<gene>
    <name evidence="3" type="ORF">OH76DRAFT_1354131</name>
</gene>
<organism evidence="3 4">
    <name type="scientific">Lentinus brumalis</name>
    <dbReference type="NCBI Taxonomy" id="2498619"/>
    <lineage>
        <taxon>Eukaryota</taxon>
        <taxon>Fungi</taxon>
        <taxon>Dikarya</taxon>
        <taxon>Basidiomycota</taxon>
        <taxon>Agaricomycotina</taxon>
        <taxon>Agaricomycetes</taxon>
        <taxon>Polyporales</taxon>
        <taxon>Polyporaceae</taxon>
        <taxon>Lentinus</taxon>
    </lineage>
</organism>
<feature type="compositionally biased region" description="Acidic residues" evidence="1">
    <location>
        <begin position="152"/>
        <end position="171"/>
    </location>
</feature>
<evidence type="ECO:0000256" key="1">
    <source>
        <dbReference type="SAM" id="MobiDB-lite"/>
    </source>
</evidence>
<dbReference type="Proteomes" id="UP000256964">
    <property type="component" value="Unassembled WGS sequence"/>
</dbReference>
<feature type="domain" description="Integrase core" evidence="2">
    <location>
        <begin position="3"/>
        <end position="92"/>
    </location>
</feature>
<sequence>MASSTRNVRIERMWVEVGTQFCIFWRVFFTRLERRHGLDPSKPEHLWLLHMLFLDDINTDCRNFQREWNKHPVSGVGHNMTPNDMRFLSTIQQGYLPATDHNDIDPAILSQYYGTDGRQRRLQLGQTGAGHYDHDGSSISSDRFSSSTQDAEGTDSETSDSDAAEEDEDPEVDSHIAAGQQRHVRHPPIPVPGSTSPFSEEVEELFIQCLHQVRAQERIPMHLGVSPEEWPGGVYGDLETVSFGRGGRQEEFELPFSIWWRRAVEWAQGLELMTALLIEQGD</sequence>